<accession>A0ACC2NLX4</accession>
<evidence type="ECO:0000313" key="1">
    <source>
        <dbReference type="EMBL" id="KAJ8671299.1"/>
    </source>
</evidence>
<keyword evidence="2" id="KW-1185">Reference proteome</keyword>
<dbReference type="Proteomes" id="UP001239111">
    <property type="component" value="Chromosome 3"/>
</dbReference>
<sequence>MNSQQLRKLIVVLAIRESRRSPWKRSKAAKIARLLLLLRLLLQREENLKRVWVTEVYTVQERLAHGASENFIETVRRTDAERFYNFLRMTPPVFDLLLSIVGPEITKQRAVREPISAKCRLEITIRYLATGDNYETLSALFRVSPQSISVIVNQVTAVIWACLKPLVFQDPDGEFWLERIEEMSWEWDMEHCIGAIDDKLVTIQALPHSGSMMYDYKGHHSVHLQAIFDAYQRFILY</sequence>
<protein>
    <submittedName>
        <fullName evidence="1">Uncharacterized protein</fullName>
    </submittedName>
</protein>
<dbReference type="EMBL" id="CM056743">
    <property type="protein sequence ID" value="KAJ8671299.1"/>
    <property type="molecule type" value="Genomic_DNA"/>
</dbReference>
<organism evidence="1 2">
    <name type="scientific">Eretmocerus hayati</name>
    <dbReference type="NCBI Taxonomy" id="131215"/>
    <lineage>
        <taxon>Eukaryota</taxon>
        <taxon>Metazoa</taxon>
        <taxon>Ecdysozoa</taxon>
        <taxon>Arthropoda</taxon>
        <taxon>Hexapoda</taxon>
        <taxon>Insecta</taxon>
        <taxon>Pterygota</taxon>
        <taxon>Neoptera</taxon>
        <taxon>Endopterygota</taxon>
        <taxon>Hymenoptera</taxon>
        <taxon>Apocrita</taxon>
        <taxon>Proctotrupomorpha</taxon>
        <taxon>Chalcidoidea</taxon>
        <taxon>Aphelinidae</taxon>
        <taxon>Aphelininae</taxon>
        <taxon>Eretmocerus</taxon>
    </lineage>
</organism>
<reference evidence="1" key="1">
    <citation type="submission" date="2023-04" db="EMBL/GenBank/DDBJ databases">
        <title>A chromosome-level genome assembly of the parasitoid wasp Eretmocerus hayati.</title>
        <authorList>
            <person name="Zhong Y."/>
            <person name="Liu S."/>
            <person name="Liu Y."/>
        </authorList>
    </citation>
    <scope>NUCLEOTIDE SEQUENCE</scope>
    <source>
        <strain evidence="1">ZJU_SS_LIU_2023</strain>
    </source>
</reference>
<proteinExistence type="predicted"/>
<gene>
    <name evidence="1" type="ORF">QAD02_002558</name>
</gene>
<name>A0ACC2NLX4_9HYME</name>
<evidence type="ECO:0000313" key="2">
    <source>
        <dbReference type="Proteomes" id="UP001239111"/>
    </source>
</evidence>
<comment type="caution">
    <text evidence="1">The sequence shown here is derived from an EMBL/GenBank/DDBJ whole genome shotgun (WGS) entry which is preliminary data.</text>
</comment>